<evidence type="ECO:0000313" key="3">
    <source>
        <dbReference type="Proteomes" id="UP001201449"/>
    </source>
</evidence>
<protein>
    <submittedName>
        <fullName evidence="2">Nuclear transport factor 2 family protein</fullName>
    </submittedName>
</protein>
<evidence type="ECO:0000256" key="1">
    <source>
        <dbReference type="SAM" id="SignalP"/>
    </source>
</evidence>
<evidence type="ECO:0000313" key="2">
    <source>
        <dbReference type="EMBL" id="MCF1749614.1"/>
    </source>
</evidence>
<proteinExistence type="predicted"/>
<dbReference type="RefSeq" id="WP_234859798.1">
    <property type="nucleotide sequence ID" value="NZ_JAKEVZ010000001.1"/>
</dbReference>
<name>A0ABS9BQG2_9BACT</name>
<organism evidence="2 3">
    <name type="scientific">Mariniradius sediminis</name>
    <dbReference type="NCBI Taxonomy" id="2909237"/>
    <lineage>
        <taxon>Bacteria</taxon>
        <taxon>Pseudomonadati</taxon>
        <taxon>Bacteroidota</taxon>
        <taxon>Cytophagia</taxon>
        <taxon>Cytophagales</taxon>
        <taxon>Cyclobacteriaceae</taxon>
        <taxon>Mariniradius</taxon>
    </lineage>
</organism>
<feature type="signal peptide" evidence="1">
    <location>
        <begin position="1"/>
        <end position="22"/>
    </location>
</feature>
<keyword evidence="1" id="KW-0732">Signal</keyword>
<dbReference type="InterPro" id="IPR032710">
    <property type="entry name" value="NTF2-like_dom_sf"/>
</dbReference>
<dbReference type="Pfam" id="PF12893">
    <property type="entry name" value="Lumazine_bd_2"/>
    <property type="match status" value="1"/>
</dbReference>
<dbReference type="Proteomes" id="UP001201449">
    <property type="component" value="Unassembled WGS sequence"/>
</dbReference>
<accession>A0ABS9BQG2</accession>
<comment type="caution">
    <text evidence="2">The sequence shown here is derived from an EMBL/GenBank/DDBJ whole genome shotgun (WGS) entry which is preliminary data.</text>
</comment>
<dbReference type="InterPro" id="IPR039437">
    <property type="entry name" value="FrzH/put_lumazine-bd"/>
</dbReference>
<feature type="chain" id="PRO_5047449667" evidence="1">
    <location>
        <begin position="23"/>
        <end position="152"/>
    </location>
</feature>
<gene>
    <name evidence="2" type="ORF">L0U89_00915</name>
</gene>
<keyword evidence="3" id="KW-1185">Reference proteome</keyword>
<dbReference type="Gene3D" id="3.10.450.50">
    <property type="match status" value="1"/>
</dbReference>
<dbReference type="EMBL" id="JAKEVZ010000001">
    <property type="protein sequence ID" value="MCF1749614.1"/>
    <property type="molecule type" value="Genomic_DNA"/>
</dbReference>
<dbReference type="SUPFAM" id="SSF54427">
    <property type="entry name" value="NTF2-like"/>
    <property type="match status" value="1"/>
</dbReference>
<sequence length="152" mass="17106">MRYLKTILPAFFLVSLAAPAYAQEEKEVEKVIASLFEGMKTKNTELLQAAFHPEASMQTVIAGEEGAKLGSNSVQDFVNRISNTPATTQLDERILEYQVKIDGDMAAAWTPYRFYVNDNFSHCGVNSFQLIKTAEGWKITYIIDTRRKQGCD</sequence>
<reference evidence="2 3" key="1">
    <citation type="submission" date="2022-01" db="EMBL/GenBank/DDBJ databases">
        <title>Mariniradius saccharolyticus sp. nov., isolated from sediment of a river.</title>
        <authorList>
            <person name="Liu H."/>
        </authorList>
    </citation>
    <scope>NUCLEOTIDE SEQUENCE [LARGE SCALE GENOMIC DNA]</scope>
    <source>
        <strain evidence="2 3">RY-2</strain>
    </source>
</reference>